<dbReference type="Proteomes" id="UP000015101">
    <property type="component" value="Unassembled WGS sequence"/>
</dbReference>
<evidence type="ECO:0000313" key="10">
    <source>
        <dbReference type="EnsemblMetazoa" id="HelroP177066"/>
    </source>
</evidence>
<dbReference type="InParanoid" id="T1FB70"/>
<feature type="transmembrane region" description="Helical" evidence="8">
    <location>
        <begin position="543"/>
        <end position="558"/>
    </location>
</feature>
<feature type="region of interest" description="Disordered" evidence="7">
    <location>
        <begin position="221"/>
        <end position="254"/>
    </location>
</feature>
<name>T1FB70_HELRO</name>
<accession>T1FB70</accession>
<organism evidence="10 11">
    <name type="scientific">Helobdella robusta</name>
    <name type="common">Californian leech</name>
    <dbReference type="NCBI Taxonomy" id="6412"/>
    <lineage>
        <taxon>Eukaryota</taxon>
        <taxon>Metazoa</taxon>
        <taxon>Spiralia</taxon>
        <taxon>Lophotrochozoa</taxon>
        <taxon>Annelida</taxon>
        <taxon>Clitellata</taxon>
        <taxon>Hirudinea</taxon>
        <taxon>Rhynchobdellida</taxon>
        <taxon>Glossiphoniidae</taxon>
        <taxon>Helobdella</taxon>
    </lineage>
</organism>
<feature type="transmembrane region" description="Helical" evidence="8">
    <location>
        <begin position="124"/>
        <end position="143"/>
    </location>
</feature>
<keyword evidence="11" id="KW-1185">Reference proteome</keyword>
<feature type="transmembrane region" description="Helical" evidence="8">
    <location>
        <begin position="82"/>
        <end position="104"/>
    </location>
</feature>
<keyword evidence="5 8" id="KW-1133">Transmembrane helix</keyword>
<dbReference type="GeneID" id="20206069"/>
<sequence length="774" mass="85399">MKGLLITILKDIKVFWKTFFIVIIPVVLSPLVIISNTDEAKCGYAISVMALYWILELFPLPVTALIPVFFFPFLGLMGASKVAMLFFQDTTMIFLGGFMIALAIERVNLHNRIGTGVLLVVGSTPARILIGFLLPTCFLSMWISNTATTSMMVPAVEAVIEQYRRGVSGNFDDDDEDDDDGEVTSGVRRRKQRERAKSDVVHSDWVWKEWGVWDERSAAKTAREWSESKTRSKSFSDMDEYERRKARRKNKNKQNISLGLTTNVVLSASAGVADAAASNATYITNFTTGSSNENKNFNPGSDSVIEIQPISASKSLNGQTVTTSTPSAKIFEIPTSPIEANRPPTNSPSQNTDTNIRLSIIEKPKLKRSNSTKEATEKQTKNFAKMLCIAIAFGSLVGGTGTLTGSTTNLLVAEEIGTLYESHGLKNPISYANWLLFGVPHVLISLLILWLILQLYFIGWRSLIPGKLARKICPTWEERDSKNEENAVREILKEEYAKLGPLNFGEITVIMLMVLLVVLWIFRDPGFMPGYSKFFKDGYLSDSFPPMLITLLLFVLPLEKPDFICWRSDGSEETKIRPAILNWETVSEKLPWGPIILIGGGFVLAEGCEVSGLSKLLAHKLEELSGLDPWIMSFLLTVIVSFVTEIMTNVTVMAIFSPIFIAMAEHFNVNPLYFVFPSGVAASYAYMLPIAAPSNAIVFAYGHLTVVDLLKVGFGLKVISLLILTALMNTLGDVIFDLHNLPWSNGTIGGDDFTTSAAAAAAASDAFTTISIRM</sequence>
<dbReference type="InterPro" id="IPR031312">
    <property type="entry name" value="Na/sul_symport_CS"/>
</dbReference>
<dbReference type="PANTHER" id="PTHR10283">
    <property type="entry name" value="SOLUTE CARRIER FAMILY 13 MEMBER"/>
    <property type="match status" value="1"/>
</dbReference>
<dbReference type="PROSITE" id="PS01271">
    <property type="entry name" value="NA_SULFATE"/>
    <property type="match status" value="1"/>
</dbReference>
<evidence type="ECO:0008006" key="12">
    <source>
        <dbReference type="Google" id="ProtNLM"/>
    </source>
</evidence>
<feature type="transmembrane region" description="Helical" evidence="8">
    <location>
        <begin position="434"/>
        <end position="458"/>
    </location>
</feature>
<dbReference type="GO" id="GO:0005886">
    <property type="term" value="C:plasma membrane"/>
    <property type="evidence" value="ECO:0000318"/>
    <property type="project" value="GO_Central"/>
</dbReference>
<dbReference type="KEGG" id="hro:HELRODRAFT_177066"/>
<evidence type="ECO:0000313" key="11">
    <source>
        <dbReference type="Proteomes" id="UP000015101"/>
    </source>
</evidence>
<feature type="region of interest" description="Disordered" evidence="7">
    <location>
        <begin position="169"/>
        <end position="194"/>
    </location>
</feature>
<evidence type="ECO:0000256" key="7">
    <source>
        <dbReference type="SAM" id="MobiDB-lite"/>
    </source>
</evidence>
<dbReference type="EnsemblMetazoa" id="HelroT177066">
    <property type="protein sequence ID" value="HelroP177066"/>
    <property type="gene ID" value="HelroG177066"/>
</dbReference>
<dbReference type="HOGENOM" id="CLU_005170_9_1_1"/>
<evidence type="ECO:0000256" key="5">
    <source>
        <dbReference type="ARBA" id="ARBA00022989"/>
    </source>
</evidence>
<proteinExistence type="inferred from homology"/>
<feature type="compositionally biased region" description="Basic and acidic residues" evidence="7">
    <location>
        <begin position="221"/>
        <end position="236"/>
    </location>
</feature>
<evidence type="ECO:0000313" key="9">
    <source>
        <dbReference type="EMBL" id="ESN98586.1"/>
    </source>
</evidence>
<feature type="transmembrane region" description="Helical" evidence="8">
    <location>
        <begin position="502"/>
        <end position="523"/>
    </location>
</feature>
<dbReference type="EMBL" id="AMQM01005922">
    <property type="status" value="NOT_ANNOTATED_CDS"/>
    <property type="molecule type" value="Genomic_DNA"/>
</dbReference>
<evidence type="ECO:0000256" key="1">
    <source>
        <dbReference type="ARBA" id="ARBA00004141"/>
    </source>
</evidence>
<reference evidence="11" key="1">
    <citation type="submission" date="2012-12" db="EMBL/GenBank/DDBJ databases">
        <authorList>
            <person name="Hellsten U."/>
            <person name="Grimwood J."/>
            <person name="Chapman J.A."/>
            <person name="Shapiro H."/>
            <person name="Aerts A."/>
            <person name="Otillar R.P."/>
            <person name="Terry A.Y."/>
            <person name="Boore J.L."/>
            <person name="Simakov O."/>
            <person name="Marletaz F."/>
            <person name="Cho S.-J."/>
            <person name="Edsinger-Gonzales E."/>
            <person name="Havlak P."/>
            <person name="Kuo D.-H."/>
            <person name="Larsson T."/>
            <person name="Lv J."/>
            <person name="Arendt D."/>
            <person name="Savage R."/>
            <person name="Osoegawa K."/>
            <person name="de Jong P."/>
            <person name="Lindberg D.R."/>
            <person name="Seaver E.C."/>
            <person name="Weisblat D.A."/>
            <person name="Putnam N.H."/>
            <person name="Grigoriev I.V."/>
            <person name="Rokhsar D.S."/>
        </authorList>
    </citation>
    <scope>NUCLEOTIDE SEQUENCE</scope>
</reference>
<dbReference type="RefSeq" id="XP_009023519.1">
    <property type="nucleotide sequence ID" value="XM_009025271.1"/>
</dbReference>
<reference evidence="10" key="3">
    <citation type="submission" date="2015-06" db="UniProtKB">
        <authorList>
            <consortium name="EnsemblMetazoa"/>
        </authorList>
    </citation>
    <scope>IDENTIFICATION</scope>
</reference>
<comment type="subcellular location">
    <subcellularLocation>
        <location evidence="1">Membrane</location>
        <topology evidence="1">Multi-pass membrane protein</topology>
    </subcellularLocation>
</comment>
<protein>
    <recommendedName>
        <fullName evidence="12">Citrate transporter-like domain-containing protein</fullName>
    </recommendedName>
</protein>
<feature type="transmembrane region" description="Helical" evidence="8">
    <location>
        <begin position="14"/>
        <end position="34"/>
    </location>
</feature>
<evidence type="ECO:0000256" key="3">
    <source>
        <dbReference type="ARBA" id="ARBA00022448"/>
    </source>
</evidence>
<comment type="similarity">
    <text evidence="2">Belongs to the SLC13A/DASS transporter (TC 2.A.47) family. NADC subfamily.</text>
</comment>
<keyword evidence="3" id="KW-0813">Transport</keyword>
<reference evidence="9 11" key="2">
    <citation type="journal article" date="2013" name="Nature">
        <title>Insights into bilaterian evolution from three spiralian genomes.</title>
        <authorList>
            <person name="Simakov O."/>
            <person name="Marletaz F."/>
            <person name="Cho S.J."/>
            <person name="Edsinger-Gonzales E."/>
            <person name="Havlak P."/>
            <person name="Hellsten U."/>
            <person name="Kuo D.H."/>
            <person name="Larsson T."/>
            <person name="Lv J."/>
            <person name="Arendt D."/>
            <person name="Savage R."/>
            <person name="Osoegawa K."/>
            <person name="de Jong P."/>
            <person name="Grimwood J."/>
            <person name="Chapman J.A."/>
            <person name="Shapiro H."/>
            <person name="Aerts A."/>
            <person name="Otillar R.P."/>
            <person name="Terry A.Y."/>
            <person name="Boore J.L."/>
            <person name="Grigoriev I.V."/>
            <person name="Lindberg D.R."/>
            <person name="Seaver E.C."/>
            <person name="Weisblat D.A."/>
            <person name="Putnam N.H."/>
            <person name="Rokhsar D.S."/>
        </authorList>
    </citation>
    <scope>NUCLEOTIDE SEQUENCE</scope>
</reference>
<dbReference type="InterPro" id="IPR001898">
    <property type="entry name" value="SLC13A/DASS"/>
</dbReference>
<dbReference type="eggNOG" id="KOG1281">
    <property type="taxonomic scope" value="Eukaryota"/>
</dbReference>
<dbReference type="GO" id="GO:0055085">
    <property type="term" value="P:transmembrane transport"/>
    <property type="evidence" value="ECO:0000318"/>
    <property type="project" value="GO_Central"/>
</dbReference>
<gene>
    <name evidence="10" type="primary">20206069</name>
    <name evidence="9" type="ORF">HELRODRAFT_177066</name>
</gene>
<feature type="transmembrane region" description="Helical" evidence="8">
    <location>
        <begin position="714"/>
        <end position="736"/>
    </location>
</feature>
<evidence type="ECO:0000256" key="6">
    <source>
        <dbReference type="ARBA" id="ARBA00023136"/>
    </source>
</evidence>
<feature type="transmembrane region" description="Helical" evidence="8">
    <location>
        <begin position="46"/>
        <end position="70"/>
    </location>
</feature>
<evidence type="ECO:0000256" key="2">
    <source>
        <dbReference type="ARBA" id="ARBA00006772"/>
    </source>
</evidence>
<dbReference type="CTD" id="20206069"/>
<dbReference type="AlphaFoldDB" id="T1FB70"/>
<dbReference type="EMBL" id="KB097144">
    <property type="protein sequence ID" value="ESN98586.1"/>
    <property type="molecule type" value="Genomic_DNA"/>
</dbReference>
<feature type="transmembrane region" description="Helical" evidence="8">
    <location>
        <begin position="683"/>
        <end position="702"/>
    </location>
</feature>
<dbReference type="OrthoDB" id="6493944at2759"/>
<evidence type="ECO:0000256" key="4">
    <source>
        <dbReference type="ARBA" id="ARBA00022692"/>
    </source>
</evidence>
<evidence type="ECO:0000256" key="8">
    <source>
        <dbReference type="SAM" id="Phobius"/>
    </source>
</evidence>
<feature type="compositionally biased region" description="Acidic residues" evidence="7">
    <location>
        <begin position="171"/>
        <end position="182"/>
    </location>
</feature>
<feature type="transmembrane region" description="Helical" evidence="8">
    <location>
        <begin position="630"/>
        <end position="663"/>
    </location>
</feature>
<dbReference type="Pfam" id="PF00939">
    <property type="entry name" value="Na_sulph_symp"/>
    <property type="match status" value="2"/>
</dbReference>
<keyword evidence="6 8" id="KW-0472">Membrane</keyword>
<keyword evidence="4 8" id="KW-0812">Transmembrane</keyword>
<feature type="transmembrane region" description="Helical" evidence="8">
    <location>
        <begin position="383"/>
        <end position="403"/>
    </location>
</feature>
<dbReference type="GO" id="GO:0022857">
    <property type="term" value="F:transmembrane transporter activity"/>
    <property type="evidence" value="ECO:0000318"/>
    <property type="project" value="GO_Central"/>
</dbReference>
<dbReference type="PANTHER" id="PTHR10283:SF136">
    <property type="entry name" value="CITRATE TRANSPORTER-LIKE DOMAIN-CONTAINING PROTEIN"/>
    <property type="match status" value="1"/>
</dbReference>